<evidence type="ECO:0000313" key="3">
    <source>
        <dbReference type="Proteomes" id="UP000238916"/>
    </source>
</evidence>
<evidence type="ECO:0000313" key="2">
    <source>
        <dbReference type="EMBL" id="SPF33825.1"/>
    </source>
</evidence>
<protein>
    <submittedName>
        <fullName evidence="2">Uncharacterized protein</fullName>
    </submittedName>
</protein>
<keyword evidence="1" id="KW-0472">Membrane</keyword>
<sequence>MNHLGEQEEINTRVAVLETKNEAQECRLNSLEVDVGKKFDRLESKLDQVLEAARSRPSWLVALTISGLLTIATGLIIYLVTHI</sequence>
<keyword evidence="1" id="KW-0812">Transmembrane</keyword>
<dbReference type="OrthoDB" id="1799106at2"/>
<evidence type="ECO:0000256" key="1">
    <source>
        <dbReference type="SAM" id="Phobius"/>
    </source>
</evidence>
<accession>A0A2U3K2E0</accession>
<organism evidence="2 3">
    <name type="scientific">Candidatus Desulfosporosinus infrequens</name>
    <dbReference type="NCBI Taxonomy" id="2043169"/>
    <lineage>
        <taxon>Bacteria</taxon>
        <taxon>Bacillati</taxon>
        <taxon>Bacillota</taxon>
        <taxon>Clostridia</taxon>
        <taxon>Eubacteriales</taxon>
        <taxon>Desulfitobacteriaceae</taxon>
        <taxon>Desulfosporosinus</taxon>
    </lineage>
</organism>
<dbReference type="Proteomes" id="UP000238916">
    <property type="component" value="Unassembled WGS sequence"/>
</dbReference>
<gene>
    <name evidence="2" type="ORF">SBF1_1240005</name>
</gene>
<dbReference type="AlphaFoldDB" id="A0A2U3K2E0"/>
<proteinExistence type="predicted"/>
<name>A0A2U3K2E0_9FIRM</name>
<feature type="transmembrane region" description="Helical" evidence="1">
    <location>
        <begin position="59"/>
        <end position="80"/>
    </location>
</feature>
<keyword evidence="1" id="KW-1133">Transmembrane helix</keyword>
<reference evidence="3" key="1">
    <citation type="submission" date="2018-02" db="EMBL/GenBank/DDBJ databases">
        <authorList>
            <person name="Hausmann B."/>
        </authorList>
    </citation>
    <scope>NUCLEOTIDE SEQUENCE [LARGE SCALE GENOMIC DNA]</scope>
    <source>
        <strain evidence="3">Peat soil MAG SbF1</strain>
    </source>
</reference>
<dbReference type="EMBL" id="OMOF01000029">
    <property type="protein sequence ID" value="SPF33825.1"/>
    <property type="molecule type" value="Genomic_DNA"/>
</dbReference>